<comment type="similarity">
    <text evidence="1">Belongs to the sigma-70 factor family. ECF subfamily.</text>
</comment>
<keyword evidence="4" id="KW-0238">DNA-binding</keyword>
<evidence type="ECO:0000259" key="6">
    <source>
        <dbReference type="Pfam" id="PF04542"/>
    </source>
</evidence>
<dbReference type="GO" id="GO:0003677">
    <property type="term" value="F:DNA binding"/>
    <property type="evidence" value="ECO:0007669"/>
    <property type="project" value="UniProtKB-KW"/>
</dbReference>
<evidence type="ECO:0000256" key="3">
    <source>
        <dbReference type="ARBA" id="ARBA00023082"/>
    </source>
</evidence>
<name>D4IK82_9BACT</name>
<dbReference type="Pfam" id="PF04545">
    <property type="entry name" value="Sigma70_r4"/>
    <property type="match status" value="1"/>
</dbReference>
<feature type="domain" description="RNA polymerase sigma-70 region 2" evidence="6">
    <location>
        <begin position="27"/>
        <end position="92"/>
    </location>
</feature>
<dbReference type="Gene3D" id="1.10.1740.10">
    <property type="match status" value="1"/>
</dbReference>
<dbReference type="PANTHER" id="PTHR43133">
    <property type="entry name" value="RNA POLYMERASE ECF-TYPE SIGMA FACTO"/>
    <property type="match status" value="1"/>
</dbReference>
<dbReference type="Gene3D" id="1.10.10.10">
    <property type="entry name" value="Winged helix-like DNA-binding domain superfamily/Winged helix DNA-binding domain"/>
    <property type="match status" value="1"/>
</dbReference>
<dbReference type="SUPFAM" id="SSF88946">
    <property type="entry name" value="Sigma2 domain of RNA polymerase sigma factors"/>
    <property type="match status" value="1"/>
</dbReference>
<protein>
    <submittedName>
        <fullName evidence="8">RNA polymerase sigma factor, sigma-70 family</fullName>
    </submittedName>
</protein>
<evidence type="ECO:0000313" key="8">
    <source>
        <dbReference type="EMBL" id="CBK63344.1"/>
    </source>
</evidence>
<dbReference type="InterPro" id="IPR013325">
    <property type="entry name" value="RNA_pol_sigma_r2"/>
</dbReference>
<evidence type="ECO:0000256" key="1">
    <source>
        <dbReference type="ARBA" id="ARBA00010641"/>
    </source>
</evidence>
<dbReference type="InterPro" id="IPR039425">
    <property type="entry name" value="RNA_pol_sigma-70-like"/>
</dbReference>
<dbReference type="NCBIfam" id="TIGR02937">
    <property type="entry name" value="sigma70-ECF"/>
    <property type="match status" value="1"/>
</dbReference>
<keyword evidence="2" id="KW-0805">Transcription regulation</keyword>
<dbReference type="InterPro" id="IPR036388">
    <property type="entry name" value="WH-like_DNA-bd_sf"/>
</dbReference>
<dbReference type="HOGENOM" id="CLU_047691_4_2_10"/>
<gene>
    <name evidence="8" type="ORF">AL1_07790</name>
</gene>
<dbReference type="InterPro" id="IPR007627">
    <property type="entry name" value="RNA_pol_sigma70_r2"/>
</dbReference>
<dbReference type="AlphaFoldDB" id="D4IK82"/>
<dbReference type="Pfam" id="PF04542">
    <property type="entry name" value="Sigma70_r2"/>
    <property type="match status" value="1"/>
</dbReference>
<dbReference type="GO" id="GO:0016987">
    <property type="term" value="F:sigma factor activity"/>
    <property type="evidence" value="ECO:0007669"/>
    <property type="project" value="UniProtKB-KW"/>
</dbReference>
<dbReference type="GeneID" id="92755964"/>
<dbReference type="PATRIC" id="fig|717959.3.peg.2367"/>
<dbReference type="BioCyc" id="ASHA717959:AL1_RS03650-MONOMER"/>
<organism evidence="8 9">
    <name type="scientific">Alistipes shahii WAL 8301</name>
    <dbReference type="NCBI Taxonomy" id="717959"/>
    <lineage>
        <taxon>Bacteria</taxon>
        <taxon>Pseudomonadati</taxon>
        <taxon>Bacteroidota</taxon>
        <taxon>Bacteroidia</taxon>
        <taxon>Bacteroidales</taxon>
        <taxon>Rikenellaceae</taxon>
        <taxon>Alistipes</taxon>
    </lineage>
</organism>
<dbReference type="InterPro" id="IPR014284">
    <property type="entry name" value="RNA_pol_sigma-70_dom"/>
</dbReference>
<evidence type="ECO:0000313" key="9">
    <source>
        <dbReference type="Proteomes" id="UP000008794"/>
    </source>
</evidence>
<accession>D4IK82</accession>
<dbReference type="InterPro" id="IPR013324">
    <property type="entry name" value="RNA_pol_sigma_r3/r4-like"/>
</dbReference>
<reference evidence="8 9" key="1">
    <citation type="submission" date="2010-03" db="EMBL/GenBank/DDBJ databases">
        <title>The genome sequence of Alistipes shahii WAL 8301.</title>
        <authorList>
            <consortium name="metaHIT consortium -- http://www.metahit.eu/"/>
            <person name="Pajon A."/>
            <person name="Turner K."/>
            <person name="Parkhill J."/>
        </authorList>
    </citation>
    <scope>NUCLEOTIDE SEQUENCE [LARGE SCALE GENOMIC DNA]</scope>
    <source>
        <strain evidence="8 9">WAL 8301</strain>
    </source>
</reference>
<dbReference type="STRING" id="717959.AL1_07790"/>
<keyword evidence="5" id="KW-0804">Transcription</keyword>
<evidence type="ECO:0000256" key="4">
    <source>
        <dbReference type="ARBA" id="ARBA00023125"/>
    </source>
</evidence>
<keyword evidence="3" id="KW-0731">Sigma factor</keyword>
<dbReference type="OrthoDB" id="1121921at2"/>
<dbReference type="KEGG" id="ash:AL1_07790"/>
<dbReference type="EMBL" id="FP929032">
    <property type="protein sequence ID" value="CBK63344.1"/>
    <property type="molecule type" value="Genomic_DNA"/>
</dbReference>
<evidence type="ECO:0000256" key="2">
    <source>
        <dbReference type="ARBA" id="ARBA00023015"/>
    </source>
</evidence>
<dbReference type="Proteomes" id="UP000008794">
    <property type="component" value="Chromosome"/>
</dbReference>
<proteinExistence type="inferred from homology"/>
<dbReference type="PANTHER" id="PTHR43133:SF46">
    <property type="entry name" value="RNA POLYMERASE SIGMA-70 FACTOR ECF SUBFAMILY"/>
    <property type="match status" value="1"/>
</dbReference>
<evidence type="ECO:0000259" key="7">
    <source>
        <dbReference type="Pfam" id="PF04545"/>
    </source>
</evidence>
<evidence type="ECO:0000256" key="5">
    <source>
        <dbReference type="ARBA" id="ARBA00023163"/>
    </source>
</evidence>
<dbReference type="InterPro" id="IPR007630">
    <property type="entry name" value="RNA_pol_sigma70_r4"/>
</dbReference>
<sequence length="198" mass="23616">MYQKEIIVQDSLWQSFVNGSREAYARLYELYVRPMYLYGLHFCDDRQIIEDAIHDIFVRIYVNRERLPELKNVKLYLLISLKNTLLNHANSKSFRFRMDISVCRQLHDQSDLEETIVRKEESDRSRQLVAEMERNLSARQKQAVYYRFVEQMHYNEIGAMMEINSQSAKNLVHSSIKKIREIYPHLSGAFLLLLFSSL</sequence>
<dbReference type="RefSeq" id="WP_015546279.1">
    <property type="nucleotide sequence ID" value="NC_021030.1"/>
</dbReference>
<reference evidence="8 9" key="2">
    <citation type="submission" date="2010-03" db="EMBL/GenBank/DDBJ databases">
        <authorList>
            <person name="Pajon A."/>
        </authorList>
    </citation>
    <scope>NUCLEOTIDE SEQUENCE [LARGE SCALE GENOMIC DNA]</scope>
    <source>
        <strain evidence="8 9">WAL 8301</strain>
    </source>
</reference>
<feature type="domain" description="RNA polymerase sigma-70 region 4" evidence="7">
    <location>
        <begin position="135"/>
        <end position="181"/>
    </location>
</feature>
<keyword evidence="9" id="KW-1185">Reference proteome</keyword>
<dbReference type="GO" id="GO:0006352">
    <property type="term" value="P:DNA-templated transcription initiation"/>
    <property type="evidence" value="ECO:0007669"/>
    <property type="project" value="InterPro"/>
</dbReference>
<dbReference type="SUPFAM" id="SSF88659">
    <property type="entry name" value="Sigma3 and sigma4 domains of RNA polymerase sigma factors"/>
    <property type="match status" value="1"/>
</dbReference>